<gene>
    <name evidence="6" type="ORF">MMUR_16910</name>
</gene>
<dbReference type="SUPFAM" id="SSF46689">
    <property type="entry name" value="Homeodomain-like"/>
    <property type="match status" value="1"/>
</dbReference>
<accession>A0A7I9WIH6</accession>
<organism evidence="6 7">
    <name type="scientific">Mycolicibacterium murale</name>
    <dbReference type="NCBI Taxonomy" id="182220"/>
    <lineage>
        <taxon>Bacteria</taxon>
        <taxon>Bacillati</taxon>
        <taxon>Actinomycetota</taxon>
        <taxon>Actinomycetes</taxon>
        <taxon>Mycobacteriales</taxon>
        <taxon>Mycobacteriaceae</taxon>
        <taxon>Mycolicibacterium</taxon>
    </lineage>
</organism>
<dbReference type="Pfam" id="PF00440">
    <property type="entry name" value="TetR_N"/>
    <property type="match status" value="1"/>
</dbReference>
<comment type="caution">
    <text evidence="6">The sequence shown here is derived from an EMBL/GenBank/DDBJ whole genome shotgun (WGS) entry which is preliminary data.</text>
</comment>
<dbReference type="AlphaFoldDB" id="A0A7I9WIH6"/>
<sequence>MHYHWSTRYRRSVSTSNTTLPEDQSVKAARLLRAADELLVSRGARGFTVADVAKRAHVSKGTVYLYWPTKEDLLIGLVGRGFLRLLDEVIRRIADDPDLARPSRFCPLMLEVVSSQPLLAALQRHDDDLLGLLADHPRPVALHDALGPSAVVGAVLPVWRRHGLADSDWDVDDQGFALHALVTGFALSLMRSGATPSPAADPLHVLAAAVTALLGPEHAGPGDVRAAAASIVGFLGKGRATAVDLIGGN</sequence>
<evidence type="ECO:0000256" key="4">
    <source>
        <dbReference type="PROSITE-ProRule" id="PRU00335"/>
    </source>
</evidence>
<evidence type="ECO:0000259" key="5">
    <source>
        <dbReference type="PROSITE" id="PS50977"/>
    </source>
</evidence>
<dbReference type="Gene3D" id="1.10.357.10">
    <property type="entry name" value="Tetracycline Repressor, domain 2"/>
    <property type="match status" value="1"/>
</dbReference>
<feature type="DNA-binding region" description="H-T-H motif" evidence="4">
    <location>
        <begin position="48"/>
        <end position="67"/>
    </location>
</feature>
<dbReference type="EMBL" id="BLKT01000003">
    <property type="protein sequence ID" value="GFG57555.1"/>
    <property type="molecule type" value="Genomic_DNA"/>
</dbReference>
<name>A0A7I9WIH6_9MYCO</name>
<evidence type="ECO:0000256" key="3">
    <source>
        <dbReference type="ARBA" id="ARBA00023163"/>
    </source>
</evidence>
<keyword evidence="3" id="KW-0804">Transcription</keyword>
<dbReference type="PANTHER" id="PTHR30055:SF234">
    <property type="entry name" value="HTH-TYPE TRANSCRIPTIONAL REGULATOR BETI"/>
    <property type="match status" value="1"/>
</dbReference>
<dbReference type="GO" id="GO:0000976">
    <property type="term" value="F:transcription cis-regulatory region binding"/>
    <property type="evidence" value="ECO:0007669"/>
    <property type="project" value="TreeGrafter"/>
</dbReference>
<evidence type="ECO:0000313" key="6">
    <source>
        <dbReference type="EMBL" id="GFG57555.1"/>
    </source>
</evidence>
<dbReference type="PRINTS" id="PR00455">
    <property type="entry name" value="HTHTETR"/>
</dbReference>
<evidence type="ECO:0000256" key="1">
    <source>
        <dbReference type="ARBA" id="ARBA00023015"/>
    </source>
</evidence>
<evidence type="ECO:0000256" key="2">
    <source>
        <dbReference type="ARBA" id="ARBA00023125"/>
    </source>
</evidence>
<dbReference type="PROSITE" id="PS50977">
    <property type="entry name" value="HTH_TETR_2"/>
    <property type="match status" value="1"/>
</dbReference>
<proteinExistence type="predicted"/>
<keyword evidence="1" id="KW-0805">Transcription regulation</keyword>
<dbReference type="Proteomes" id="UP000465241">
    <property type="component" value="Unassembled WGS sequence"/>
</dbReference>
<dbReference type="InterPro" id="IPR001647">
    <property type="entry name" value="HTH_TetR"/>
</dbReference>
<reference evidence="6 7" key="1">
    <citation type="journal article" date="2019" name="Emerg. Microbes Infect.">
        <title>Comprehensive subspecies identification of 175 nontuberculous mycobacteria species based on 7547 genomic profiles.</title>
        <authorList>
            <person name="Matsumoto Y."/>
            <person name="Kinjo T."/>
            <person name="Motooka D."/>
            <person name="Nabeya D."/>
            <person name="Jung N."/>
            <person name="Uechi K."/>
            <person name="Horii T."/>
            <person name="Iida T."/>
            <person name="Fujita J."/>
            <person name="Nakamura S."/>
        </authorList>
    </citation>
    <scope>NUCLEOTIDE SEQUENCE [LARGE SCALE GENOMIC DNA]</scope>
    <source>
        <strain evidence="6 7">JCM 13392</strain>
    </source>
</reference>
<feature type="domain" description="HTH tetR-type" evidence="5">
    <location>
        <begin position="25"/>
        <end position="85"/>
    </location>
</feature>
<keyword evidence="7" id="KW-1185">Reference proteome</keyword>
<dbReference type="PANTHER" id="PTHR30055">
    <property type="entry name" value="HTH-TYPE TRANSCRIPTIONAL REGULATOR RUTR"/>
    <property type="match status" value="1"/>
</dbReference>
<dbReference type="GO" id="GO:0003700">
    <property type="term" value="F:DNA-binding transcription factor activity"/>
    <property type="evidence" value="ECO:0007669"/>
    <property type="project" value="TreeGrafter"/>
</dbReference>
<keyword evidence="2 4" id="KW-0238">DNA-binding</keyword>
<evidence type="ECO:0000313" key="7">
    <source>
        <dbReference type="Proteomes" id="UP000465241"/>
    </source>
</evidence>
<protein>
    <submittedName>
        <fullName evidence="6">TetR family transcriptional regulator</fullName>
    </submittedName>
</protein>
<dbReference type="InterPro" id="IPR009057">
    <property type="entry name" value="Homeodomain-like_sf"/>
</dbReference>
<dbReference type="InterPro" id="IPR050109">
    <property type="entry name" value="HTH-type_TetR-like_transc_reg"/>
</dbReference>